<sequence length="302" mass="31193">MTRTVALFQLLDESLVTTMRSYAPTALGVLLAGSVMTGLAGCAGSEVTAELETEPSPETAATAETMAINSVEGGETVATASQDSVSQAQPQRDYFREGVNAATSAVSIGQTAQSQDDWKLAVARWQKAIAYLQNVPTESANYGTAQQKIKEYQQHLTHAEASAAGKVESPEIRIAASVAADGRKATIPIVGRRGGIPVVSVSMQGQKGKQTFEMLFDTGASGTLITPAMANALGVVIVGEARVSIADGSVVALPIGYVDFVEAGGLRKASVTVAIGGDVGLLGQDFYGAYGLSIGQDSIALY</sequence>
<dbReference type="GO" id="GO:0006508">
    <property type="term" value="P:proteolysis"/>
    <property type="evidence" value="ECO:0007669"/>
    <property type="project" value="UniProtKB-KW"/>
</dbReference>
<comment type="caution">
    <text evidence="1">The sequence shown here is derived from an EMBL/GenBank/DDBJ whole genome shotgun (WGS) entry which is preliminary data.</text>
</comment>
<reference evidence="1 2" key="1">
    <citation type="submission" date="2024-10" db="EMBL/GenBank/DDBJ databases">
        <authorList>
            <person name="Ratan Roy A."/>
            <person name="Morales Sandoval P.H."/>
            <person name="De Los Santos Villalobos S."/>
            <person name="Chakraborty S."/>
            <person name="Mukherjee J."/>
        </authorList>
    </citation>
    <scope>NUCLEOTIDE SEQUENCE [LARGE SCALE GENOMIC DNA]</scope>
    <source>
        <strain evidence="1 2">S1</strain>
    </source>
</reference>
<dbReference type="Pfam" id="PF13650">
    <property type="entry name" value="Asp_protease_2"/>
    <property type="match status" value="1"/>
</dbReference>
<dbReference type="InterPro" id="IPR034122">
    <property type="entry name" value="Retropepsin-like_bacterial"/>
</dbReference>
<dbReference type="Proteomes" id="UP001600165">
    <property type="component" value="Unassembled WGS sequence"/>
</dbReference>
<protein>
    <submittedName>
        <fullName evidence="1">TIGR02281 family clan AA aspartic protease</fullName>
    </submittedName>
</protein>
<dbReference type="CDD" id="cd05483">
    <property type="entry name" value="retropepsin_like_bacteria"/>
    <property type="match status" value="1"/>
</dbReference>
<dbReference type="GO" id="GO:0008233">
    <property type="term" value="F:peptidase activity"/>
    <property type="evidence" value="ECO:0007669"/>
    <property type="project" value="UniProtKB-KW"/>
</dbReference>
<dbReference type="EMBL" id="JBHZOL010000069">
    <property type="protein sequence ID" value="MFE4106647.1"/>
    <property type="molecule type" value="Genomic_DNA"/>
</dbReference>
<evidence type="ECO:0000313" key="2">
    <source>
        <dbReference type="Proteomes" id="UP001600165"/>
    </source>
</evidence>
<dbReference type="Gene3D" id="2.40.70.10">
    <property type="entry name" value="Acid Proteases"/>
    <property type="match status" value="1"/>
</dbReference>
<keyword evidence="1" id="KW-0645">Protease</keyword>
<dbReference type="InterPro" id="IPR021109">
    <property type="entry name" value="Peptidase_aspartic_dom_sf"/>
</dbReference>
<gene>
    <name evidence="1" type="ORF">ACFVKH_10195</name>
</gene>
<dbReference type="SUPFAM" id="SSF50630">
    <property type="entry name" value="Acid proteases"/>
    <property type="match status" value="1"/>
</dbReference>
<keyword evidence="2" id="KW-1185">Reference proteome</keyword>
<evidence type="ECO:0000313" key="1">
    <source>
        <dbReference type="EMBL" id="MFE4106647.1"/>
    </source>
</evidence>
<proteinExistence type="predicted"/>
<organism evidence="1 2">
    <name type="scientific">Almyronema epifaneia S1</name>
    <dbReference type="NCBI Taxonomy" id="2991925"/>
    <lineage>
        <taxon>Bacteria</taxon>
        <taxon>Bacillati</taxon>
        <taxon>Cyanobacteriota</taxon>
        <taxon>Cyanophyceae</taxon>
        <taxon>Nodosilineales</taxon>
        <taxon>Nodosilineaceae</taxon>
        <taxon>Almyronema</taxon>
        <taxon>Almyronema epifaneia</taxon>
    </lineage>
</organism>
<name>A0ABW6IFK1_9CYAN</name>
<dbReference type="RefSeq" id="WP_377964611.1">
    <property type="nucleotide sequence ID" value="NZ_JBHZOL010000069.1"/>
</dbReference>
<keyword evidence="1" id="KW-0378">Hydrolase</keyword>
<accession>A0ABW6IFK1</accession>